<reference evidence="1 2" key="1">
    <citation type="journal article" date="2022" name="Nat. Ecol. Evol.">
        <title>A masculinizing supergene underlies an exaggerated male reproductive morph in a spider.</title>
        <authorList>
            <person name="Hendrickx F."/>
            <person name="De Corte Z."/>
            <person name="Sonet G."/>
            <person name="Van Belleghem S.M."/>
            <person name="Kostlbacher S."/>
            <person name="Vangestel C."/>
        </authorList>
    </citation>
    <scope>NUCLEOTIDE SEQUENCE [LARGE SCALE GENOMIC DNA]</scope>
    <source>
        <strain evidence="1">W744_W776</strain>
    </source>
</reference>
<dbReference type="Proteomes" id="UP000827092">
    <property type="component" value="Unassembled WGS sequence"/>
</dbReference>
<dbReference type="AlphaFoldDB" id="A0AAV6TG84"/>
<proteinExistence type="predicted"/>
<dbReference type="EMBL" id="JAFNEN010004871">
    <property type="protein sequence ID" value="KAG8170799.1"/>
    <property type="molecule type" value="Genomic_DNA"/>
</dbReference>
<accession>A0AAV6TG84</accession>
<sequence length="244" mass="26714">MAIVRLSRAPNTFHGSHERLASDALRGLVHPTASSSPTQKVAHWHSHPVSSAFSHAGGLLTHKNRYGPSNRVSLWPSQVPGNSFTIFRCRFPNVCASNSDNFHKWNAAGLRCRPPATTERDPRCGRPPAALYCHFAAGLIPRPPLTRAHRGADHPISCNFSKQPTPGDRIRIEHSSYGPRTTYAATAPVKADFACRVSSPGRSLLKPHFPRPCDAGDSALGFSRFMPLPRESLLVSLPRSIYMA</sequence>
<evidence type="ECO:0000313" key="2">
    <source>
        <dbReference type="Proteomes" id="UP000827092"/>
    </source>
</evidence>
<gene>
    <name evidence="1" type="ORF">JTE90_011989</name>
</gene>
<name>A0AAV6TG84_9ARAC</name>
<evidence type="ECO:0000313" key="1">
    <source>
        <dbReference type="EMBL" id="KAG8170799.1"/>
    </source>
</evidence>
<protein>
    <submittedName>
        <fullName evidence="1">Uncharacterized protein</fullName>
    </submittedName>
</protein>
<keyword evidence="2" id="KW-1185">Reference proteome</keyword>
<comment type="caution">
    <text evidence="1">The sequence shown here is derived from an EMBL/GenBank/DDBJ whole genome shotgun (WGS) entry which is preliminary data.</text>
</comment>
<organism evidence="1 2">
    <name type="scientific">Oedothorax gibbosus</name>
    <dbReference type="NCBI Taxonomy" id="931172"/>
    <lineage>
        <taxon>Eukaryota</taxon>
        <taxon>Metazoa</taxon>
        <taxon>Ecdysozoa</taxon>
        <taxon>Arthropoda</taxon>
        <taxon>Chelicerata</taxon>
        <taxon>Arachnida</taxon>
        <taxon>Araneae</taxon>
        <taxon>Araneomorphae</taxon>
        <taxon>Entelegynae</taxon>
        <taxon>Araneoidea</taxon>
        <taxon>Linyphiidae</taxon>
        <taxon>Erigoninae</taxon>
        <taxon>Oedothorax</taxon>
    </lineage>
</organism>